<organism evidence="2">
    <name type="scientific">Tanacetum cinerariifolium</name>
    <name type="common">Dalmatian daisy</name>
    <name type="synonym">Chrysanthemum cinerariifolium</name>
    <dbReference type="NCBI Taxonomy" id="118510"/>
    <lineage>
        <taxon>Eukaryota</taxon>
        <taxon>Viridiplantae</taxon>
        <taxon>Streptophyta</taxon>
        <taxon>Embryophyta</taxon>
        <taxon>Tracheophyta</taxon>
        <taxon>Spermatophyta</taxon>
        <taxon>Magnoliopsida</taxon>
        <taxon>eudicotyledons</taxon>
        <taxon>Gunneridae</taxon>
        <taxon>Pentapetalae</taxon>
        <taxon>asterids</taxon>
        <taxon>campanulids</taxon>
        <taxon>Asterales</taxon>
        <taxon>Asteraceae</taxon>
        <taxon>Asteroideae</taxon>
        <taxon>Anthemideae</taxon>
        <taxon>Anthemidinae</taxon>
        <taxon>Tanacetum</taxon>
    </lineage>
</organism>
<reference evidence="2" key="1">
    <citation type="journal article" date="2019" name="Sci. Rep.">
        <title>Draft genome of Tanacetum cinerariifolium, the natural source of mosquito coil.</title>
        <authorList>
            <person name="Yamashiro T."/>
            <person name="Shiraishi A."/>
            <person name="Satake H."/>
            <person name="Nakayama K."/>
        </authorList>
    </citation>
    <scope>NUCLEOTIDE SEQUENCE</scope>
</reference>
<feature type="non-terminal residue" evidence="2">
    <location>
        <position position="1"/>
    </location>
</feature>
<name>A0A699XMH5_TANCI</name>
<feature type="compositionally biased region" description="Basic residues" evidence="1">
    <location>
        <begin position="32"/>
        <end position="43"/>
    </location>
</feature>
<feature type="compositionally biased region" description="Low complexity" evidence="1">
    <location>
        <begin position="1"/>
        <end position="31"/>
    </location>
</feature>
<proteinExistence type="predicted"/>
<gene>
    <name evidence="2" type="ORF">Tci_929633</name>
</gene>
<feature type="compositionally biased region" description="Basic and acidic residues" evidence="1">
    <location>
        <begin position="63"/>
        <end position="77"/>
    </location>
</feature>
<comment type="caution">
    <text evidence="2">The sequence shown here is derived from an EMBL/GenBank/DDBJ whole genome shotgun (WGS) entry which is preliminary data.</text>
</comment>
<sequence>RHPVLAAVRRGAGAAHARPGPAAAAEPAQRQLLRRRAVAHHLVGRGTGRGRDPARQQQPPGRHQCDHQRRTRGDPDRPGGLAPADH</sequence>
<protein>
    <submittedName>
        <fullName evidence="2">Uncharacterized protein</fullName>
    </submittedName>
</protein>
<evidence type="ECO:0000256" key="1">
    <source>
        <dbReference type="SAM" id="MobiDB-lite"/>
    </source>
</evidence>
<feature type="non-terminal residue" evidence="2">
    <location>
        <position position="86"/>
    </location>
</feature>
<accession>A0A699XMH5</accession>
<evidence type="ECO:0000313" key="2">
    <source>
        <dbReference type="EMBL" id="GFD57664.1"/>
    </source>
</evidence>
<feature type="region of interest" description="Disordered" evidence="1">
    <location>
        <begin position="1"/>
        <end position="86"/>
    </location>
</feature>
<dbReference type="AlphaFoldDB" id="A0A699XMH5"/>
<dbReference type="EMBL" id="BKCJ011843725">
    <property type="protein sequence ID" value="GFD57664.1"/>
    <property type="molecule type" value="Genomic_DNA"/>
</dbReference>